<dbReference type="GO" id="GO:0003677">
    <property type="term" value="F:DNA binding"/>
    <property type="evidence" value="ECO:0007669"/>
    <property type="project" value="InterPro"/>
</dbReference>
<dbReference type="PANTHER" id="PTHR10133">
    <property type="entry name" value="DNA POLYMERASE I"/>
    <property type="match status" value="1"/>
</dbReference>
<dbReference type="Proteomes" id="UP000503318">
    <property type="component" value="Segment"/>
</dbReference>
<dbReference type="EMBL" id="MT151386">
    <property type="protein sequence ID" value="QIW89147.1"/>
    <property type="molecule type" value="Genomic_DNA"/>
</dbReference>
<dbReference type="Gene3D" id="1.20.1060.10">
    <property type="entry name" value="Taq DNA Polymerase, Chain T, domain 4"/>
    <property type="match status" value="1"/>
</dbReference>
<dbReference type="Gene3D" id="3.40.470.10">
    <property type="entry name" value="Uracil-DNA glycosylase-like domain"/>
    <property type="match status" value="1"/>
</dbReference>
<gene>
    <name evidence="4" type="ORF">TwortDSMZ_148</name>
</gene>
<dbReference type="InterPro" id="IPR036397">
    <property type="entry name" value="RNaseH_sf"/>
</dbReference>
<organism evidence="4 5">
    <name type="scientific">Staphylococcus phage Twort (strain DSM 17442 / HER 48)</name>
    <name type="common">Bacteriophage Twort</name>
    <dbReference type="NCBI Taxonomy" id="2908167"/>
    <lineage>
        <taxon>Viruses</taxon>
        <taxon>Duplodnaviria</taxon>
        <taxon>Heunggongvirae</taxon>
        <taxon>Uroviricota</taxon>
        <taxon>Caudoviricetes</taxon>
        <taxon>Herelleviridae</taxon>
        <taxon>Twortvirinae</taxon>
        <taxon>Twortvirus</taxon>
        <taxon>Twortvirus twort</taxon>
    </lineage>
</organism>
<dbReference type="Gene3D" id="3.30.70.370">
    <property type="match status" value="1"/>
</dbReference>
<dbReference type="InterPro" id="IPR036895">
    <property type="entry name" value="Uracil-DNA_glycosylase-like_sf"/>
</dbReference>
<dbReference type="SUPFAM" id="SSF53098">
    <property type="entry name" value="Ribonuclease H-like"/>
    <property type="match status" value="1"/>
</dbReference>
<dbReference type="InterPro" id="IPR001098">
    <property type="entry name" value="DNA-dir_DNA_pol_A_palm_dom"/>
</dbReference>
<feature type="domain" description="DNA-directed DNA polymerase family A palm" evidence="3">
    <location>
        <begin position="755"/>
        <end position="962"/>
    </location>
</feature>
<accession>A0A6H0X5N4</accession>
<proteinExistence type="predicted"/>
<dbReference type="SMART" id="SM00482">
    <property type="entry name" value="POLAc"/>
    <property type="match status" value="1"/>
</dbReference>
<dbReference type="EC" id="2.7.7.7" evidence="4"/>
<keyword evidence="1" id="KW-0235">DNA replication</keyword>
<dbReference type="SUPFAM" id="SSF56672">
    <property type="entry name" value="DNA/RNA polymerases"/>
    <property type="match status" value="1"/>
</dbReference>
<dbReference type="InterPro" id="IPR002298">
    <property type="entry name" value="DNA_polymerase_A"/>
</dbReference>
<dbReference type="GO" id="GO:0003887">
    <property type="term" value="F:DNA-directed DNA polymerase activity"/>
    <property type="evidence" value="ECO:0007669"/>
    <property type="project" value="UniProtKB-EC"/>
</dbReference>
<dbReference type="GO" id="GO:0039693">
    <property type="term" value="P:viral DNA genome replication"/>
    <property type="evidence" value="ECO:0007669"/>
    <property type="project" value="UniProtKB-KW"/>
</dbReference>
<evidence type="ECO:0000256" key="1">
    <source>
        <dbReference type="ARBA" id="ARBA00022705"/>
    </source>
</evidence>
<dbReference type="GO" id="GO:0006302">
    <property type="term" value="P:double-strand break repair"/>
    <property type="evidence" value="ECO:0007669"/>
    <property type="project" value="TreeGrafter"/>
</dbReference>
<dbReference type="Pfam" id="PF00476">
    <property type="entry name" value="DNA_pol_A"/>
    <property type="match status" value="1"/>
</dbReference>
<dbReference type="Gene3D" id="3.30.420.10">
    <property type="entry name" value="Ribonuclease H-like superfamily/Ribonuclease H"/>
    <property type="match status" value="1"/>
</dbReference>
<dbReference type="Gene3D" id="1.10.150.20">
    <property type="entry name" value="5' to 3' exonuclease, C-terminal subdomain"/>
    <property type="match status" value="1"/>
</dbReference>
<name>A0A6H0X5N4_BPTWO</name>
<evidence type="ECO:0000259" key="3">
    <source>
        <dbReference type="SMART" id="SM00482"/>
    </source>
</evidence>
<keyword evidence="4" id="KW-0548">Nucleotidyltransferase</keyword>
<dbReference type="GO" id="GO:0006261">
    <property type="term" value="P:DNA-templated DNA replication"/>
    <property type="evidence" value="ECO:0007669"/>
    <property type="project" value="InterPro"/>
</dbReference>
<organismHost>
    <name type="scientific">Twortvirus twort</name>
    <dbReference type="NCBI Taxonomy" id="55510"/>
</organismHost>
<sequence length="1067" mass="123845">MKALILFDHIREEHYSVVNGKPQFKLLQTPNGKILKSILSKFAGLERTKEVKNYDINFLYNAIPQPIYNDYGKIIKYNDVKQSEVKPYYERMNNIITENKYDIIIPLGKLGVKYLLNVSSIGKVRGVPTKVDIGTHQTWVLPTYSIEYTNVNKNAERHVVADLELVGKFVKNGEDAFTPKEVDYELVTNIERVREIFNKEVKNDNNDGVDITAWDLETNSLSPEKKGSKPLVLSMSWKNGQGVTIPLYKSDFTWENGQQDIDEILAMLKEWVASKEDIKVAHNGQYDINFLMSSQNFTEFNEHQDTKVGWYLAVTQEEAESLKLSDISYEVTDMGGYDKPLENFKKWFIQDLLKYLSDALNERKKENKKTVKKEYDIKAPDYDSWIKGKLQEPVDLDNHDIKLKVSEEEKVYTELGLVPEILNKNIFFEDTFKELVSKYDVYMNLSSASKEYVLDTAINLINKYKNVKDVINDVDGNSFNYDWIPLELMHPYASGDTDACRRIYCDVINKLKEQNRPKALELLTKSYPRLTRTLARIQSNGMYTDTEYLYMIDDKYSNELDKIEQKLRSHWVIKEFEDTRYDLYMAGVEEFESNPPKERNKSITQYRDKFKNGGWKFKPSSGAHKGEVLFSILGISLPYEKEFVKDKPFTKGVKEDKLTWEDYKTNKSTIDYIIDNIELKKDCIDVVVLMKKYAELQTKRNSFTKKLPNLVNKETSTLHGNFNSTGTASARLSSSAPNLQQLPSHTSDVNKFDYHYPVKRAFKSRYKNGIMTELDFSAIEMKIIGLYTKDPEMLESFLKGEDIHKSTASIVYNKPVEDITAEERQNTKKVNFGIAYGESPFSFSGKNNMTVEEAEEIFNKYFNTKPSVKNSIDATHDFVQKHGYVEAMQGHQRFIRDAQSSDKKKRNQALRQSFNTIIQSTAGYLTNMALTFIDDFIQQNNIKSKIVATVHDSILIDTHPDDIFIIGKVSKHIMENLPYDFLFMNHNGSSIRYPIEADFEIGLAYNDMVEYDEEDMKTFNKVENYIKYKMSLKTIKEYFESGKLTEEQYKQKVSIVESEKYKYQQMS</sequence>
<reference evidence="4 5" key="1">
    <citation type="submission" date="2020-03" db="EMBL/GenBank/DDBJ databases">
        <title>Variable regions in the genome of staphylococcal bacteriophage Twort.</title>
        <authorList>
            <person name="Glowacka-Rutkowska A."/>
            <person name="Gawor J."/>
            <person name="Lobocka M."/>
        </authorList>
    </citation>
    <scope>NUCLEOTIDE SEQUENCE [LARGE SCALE GENOMIC DNA]</scope>
</reference>
<dbReference type="PRINTS" id="PR00868">
    <property type="entry name" value="DNAPOLI"/>
</dbReference>
<keyword evidence="2" id="KW-1194">Viral DNA replication</keyword>
<evidence type="ECO:0000313" key="5">
    <source>
        <dbReference type="Proteomes" id="UP000503318"/>
    </source>
</evidence>
<dbReference type="InterPro" id="IPR043502">
    <property type="entry name" value="DNA/RNA_pol_sf"/>
</dbReference>
<keyword evidence="4" id="KW-0808">Transferase</keyword>
<dbReference type="InterPro" id="IPR012337">
    <property type="entry name" value="RNaseH-like_sf"/>
</dbReference>
<dbReference type="PANTHER" id="PTHR10133:SF27">
    <property type="entry name" value="DNA POLYMERASE NU"/>
    <property type="match status" value="1"/>
</dbReference>
<evidence type="ECO:0000313" key="4">
    <source>
        <dbReference type="EMBL" id="QIW89147.1"/>
    </source>
</evidence>
<protein>
    <submittedName>
        <fullName evidence="4">DNA polymerase I</fullName>
        <ecNumber evidence="4">2.7.7.7</ecNumber>
    </submittedName>
</protein>
<evidence type="ECO:0000256" key="2">
    <source>
        <dbReference type="ARBA" id="ARBA00023109"/>
    </source>
</evidence>